<dbReference type="InterPro" id="IPR022880">
    <property type="entry name" value="DNApol_IV"/>
</dbReference>
<dbReference type="PANTHER" id="PTHR11076:SF33">
    <property type="entry name" value="DNA POLYMERASE KAPPA"/>
    <property type="match status" value="1"/>
</dbReference>
<comment type="catalytic activity">
    <reaction evidence="2">
        <text>DNA(n) + a 2'-deoxyribonucleoside 5'-triphosphate = DNA(n+1) + diphosphate</text>
        <dbReference type="Rhea" id="RHEA:22508"/>
        <dbReference type="Rhea" id="RHEA-COMP:17339"/>
        <dbReference type="Rhea" id="RHEA-COMP:17340"/>
        <dbReference type="ChEBI" id="CHEBI:33019"/>
        <dbReference type="ChEBI" id="CHEBI:61560"/>
        <dbReference type="ChEBI" id="CHEBI:173112"/>
        <dbReference type="EC" id="2.7.7.7"/>
    </reaction>
</comment>
<feature type="site" description="Substrate discrimination" evidence="2">
    <location>
        <position position="28"/>
    </location>
</feature>
<evidence type="ECO:0000256" key="3">
    <source>
        <dbReference type="SAM" id="Coils"/>
    </source>
</evidence>
<keyword evidence="2" id="KW-0227">DNA damage</keyword>
<keyword evidence="6" id="KW-1185">Reference proteome</keyword>
<keyword evidence="2" id="KW-0479">Metal-binding</keyword>
<accession>A0ABR8F768</accession>
<dbReference type="Gene3D" id="3.30.70.270">
    <property type="match status" value="1"/>
</dbReference>
<keyword evidence="2" id="KW-0235">DNA replication</keyword>
<feature type="active site" evidence="2">
    <location>
        <position position="119"/>
    </location>
</feature>
<dbReference type="InterPro" id="IPR050116">
    <property type="entry name" value="DNA_polymerase-Y"/>
</dbReference>
<evidence type="ECO:0000313" key="6">
    <source>
        <dbReference type="Proteomes" id="UP000604661"/>
    </source>
</evidence>
<comment type="similarity">
    <text evidence="1 2">Belongs to the DNA polymerase type-Y family.</text>
</comment>
<keyword evidence="2 5" id="KW-0808">Transferase</keyword>
<dbReference type="PROSITE" id="PS50173">
    <property type="entry name" value="UMUC"/>
    <property type="match status" value="1"/>
</dbReference>
<dbReference type="Proteomes" id="UP000604661">
    <property type="component" value="Unassembled WGS sequence"/>
</dbReference>
<dbReference type="Pfam" id="PF11799">
    <property type="entry name" value="IMS_C"/>
    <property type="match status" value="1"/>
</dbReference>
<protein>
    <recommendedName>
        <fullName evidence="2">DNA polymerase IV</fullName>
        <shortName evidence="2">Pol IV</shortName>
        <ecNumber evidence="2">2.7.7.7</ecNumber>
    </recommendedName>
</protein>
<dbReference type="InterPro" id="IPR024728">
    <property type="entry name" value="PolY_HhH_motif"/>
</dbReference>
<dbReference type="SUPFAM" id="SSF100879">
    <property type="entry name" value="Lesion bypass DNA polymerase (Y-family), little finger domain"/>
    <property type="match status" value="1"/>
</dbReference>
<dbReference type="Gene3D" id="3.40.1170.60">
    <property type="match status" value="1"/>
</dbReference>
<reference evidence="5 6" key="1">
    <citation type="journal article" date="2020" name="ISME J.">
        <title>Comparative genomics reveals insights into cyanobacterial evolution and habitat adaptation.</title>
        <authorList>
            <person name="Chen M.Y."/>
            <person name="Teng W.K."/>
            <person name="Zhao L."/>
            <person name="Hu C.X."/>
            <person name="Zhou Y.K."/>
            <person name="Han B.P."/>
            <person name="Song L.R."/>
            <person name="Shu W.S."/>
        </authorList>
    </citation>
    <scope>NUCLEOTIDE SEQUENCE [LARGE SCALE GENOMIC DNA]</scope>
    <source>
        <strain evidence="5 6">FACHB-391</strain>
    </source>
</reference>
<evidence type="ECO:0000259" key="4">
    <source>
        <dbReference type="PROSITE" id="PS50173"/>
    </source>
</evidence>
<keyword evidence="3" id="KW-0175">Coiled coil</keyword>
<dbReference type="NCBIfam" id="NF002677">
    <property type="entry name" value="PRK02406.1"/>
    <property type="match status" value="1"/>
</dbReference>
<comment type="subcellular location">
    <subcellularLocation>
        <location evidence="2">Cytoplasm</location>
    </subcellularLocation>
</comment>
<name>A0ABR8F768_NOSLI</name>
<evidence type="ECO:0000313" key="5">
    <source>
        <dbReference type="EMBL" id="MBD2564894.1"/>
    </source>
</evidence>
<keyword evidence="2" id="KW-0460">Magnesium</keyword>
<keyword evidence="2" id="KW-0963">Cytoplasm</keyword>
<dbReference type="Gene3D" id="1.10.150.20">
    <property type="entry name" value="5' to 3' exonuclease, C-terminal subdomain"/>
    <property type="match status" value="1"/>
</dbReference>
<keyword evidence="2" id="KW-0234">DNA repair</keyword>
<dbReference type="InterPro" id="IPR043502">
    <property type="entry name" value="DNA/RNA_pol_sf"/>
</dbReference>
<organism evidence="5 6">
    <name type="scientific">Nostoc linckia FACHB-391</name>
    <dbReference type="NCBI Taxonomy" id="2692906"/>
    <lineage>
        <taxon>Bacteria</taxon>
        <taxon>Bacillati</taxon>
        <taxon>Cyanobacteriota</taxon>
        <taxon>Cyanophyceae</taxon>
        <taxon>Nostocales</taxon>
        <taxon>Nostocaceae</taxon>
        <taxon>Nostoc</taxon>
    </lineage>
</organism>
<feature type="binding site" evidence="2">
    <location>
        <position position="118"/>
    </location>
    <ligand>
        <name>Mg(2+)</name>
        <dbReference type="ChEBI" id="CHEBI:18420"/>
    </ligand>
</feature>
<evidence type="ECO:0000256" key="2">
    <source>
        <dbReference type="HAMAP-Rule" id="MF_01113"/>
    </source>
</evidence>
<dbReference type="EC" id="2.7.7.7" evidence="2"/>
<dbReference type="Pfam" id="PF11798">
    <property type="entry name" value="IMS_HHH"/>
    <property type="match status" value="1"/>
</dbReference>
<feature type="coiled-coil region" evidence="3">
    <location>
        <begin position="268"/>
        <end position="295"/>
    </location>
</feature>
<keyword evidence="2 5" id="KW-0548">Nucleotidyltransferase</keyword>
<dbReference type="CDD" id="cd03586">
    <property type="entry name" value="PolY_Pol_IV_kappa"/>
    <property type="match status" value="1"/>
</dbReference>
<dbReference type="PANTHER" id="PTHR11076">
    <property type="entry name" value="DNA REPAIR POLYMERASE UMUC / TRANSFERASE FAMILY MEMBER"/>
    <property type="match status" value="1"/>
</dbReference>
<dbReference type="Gene3D" id="3.30.1490.100">
    <property type="entry name" value="DNA polymerase, Y-family, little finger domain"/>
    <property type="match status" value="1"/>
</dbReference>
<dbReference type="Pfam" id="PF00817">
    <property type="entry name" value="IMS"/>
    <property type="match status" value="1"/>
</dbReference>
<sequence length="376" mass="41962">MLVTKLPLGQESAARTRKIVHVDMDAFYASVEQRDNPSYRGKPLVVGGSPNQRGVVAAASYEARKFGIHSAMPSVTAIAKCPGLIFVRPRFDVYREISTSIHAIFKRYSDLVEGVALDEAYLDVTENRQNIPYASTIARHIKTAIFQETKLTATAGVSINKFLAKMASGQNKPNGLTVILPEQAIAFVEQLPIEKFHGIGEVTAAKMHSLGIHAGADLKERSLTDLIHHFGKAGHYYYKIARAEDDRPVEANRVRKSIGAETSFAQDLSDISQMLQELEQIAQIVEQRLEQHETRGRTLTLKVKFSDYQRLTRSKTMLAPISELSTIFEIAKVLFESIELENRSIRLLGISLSNLDNQKQTKVIQLPLFQNGNIIF</sequence>
<dbReference type="HAMAP" id="MF_01113">
    <property type="entry name" value="DNApol_IV"/>
    <property type="match status" value="1"/>
</dbReference>
<keyword evidence="2" id="KW-0239">DNA-directed DNA polymerase</keyword>
<dbReference type="InterPro" id="IPR001126">
    <property type="entry name" value="UmuC"/>
</dbReference>
<dbReference type="InterPro" id="IPR017961">
    <property type="entry name" value="DNA_pol_Y-fam_little_finger"/>
</dbReference>
<comment type="caution">
    <text evidence="5">The sequence shown here is derived from an EMBL/GenBank/DDBJ whole genome shotgun (WGS) entry which is preliminary data.</text>
</comment>
<comment type="subunit">
    <text evidence="2">Monomer.</text>
</comment>
<dbReference type="EMBL" id="JACJTE010000062">
    <property type="protein sequence ID" value="MBD2564894.1"/>
    <property type="molecule type" value="Genomic_DNA"/>
</dbReference>
<dbReference type="InterPro" id="IPR043128">
    <property type="entry name" value="Rev_trsase/Diguanyl_cyclase"/>
</dbReference>
<gene>
    <name evidence="2 5" type="primary">dinB</name>
    <name evidence="5" type="ORF">H6G95_30805</name>
</gene>
<dbReference type="SUPFAM" id="SSF56672">
    <property type="entry name" value="DNA/RNA polymerases"/>
    <property type="match status" value="1"/>
</dbReference>
<keyword evidence="2" id="KW-0238">DNA-binding</keyword>
<evidence type="ECO:0000256" key="1">
    <source>
        <dbReference type="ARBA" id="ARBA00010945"/>
    </source>
</evidence>
<comment type="function">
    <text evidence="2">Poorly processive, error-prone DNA polymerase involved in untargeted mutagenesis. Copies undamaged DNA at stalled replication forks, which arise in vivo from mismatched or misaligned primer ends. These misaligned primers can be extended by PolIV. Exhibits no 3'-5' exonuclease (proofreading) activity. May be involved in translesional synthesis, in conjunction with the beta clamp from PolIII.</text>
</comment>
<dbReference type="GO" id="GO:0003887">
    <property type="term" value="F:DNA-directed DNA polymerase activity"/>
    <property type="evidence" value="ECO:0007669"/>
    <property type="project" value="UniProtKB-EC"/>
</dbReference>
<feature type="binding site" evidence="2">
    <location>
        <position position="23"/>
    </location>
    <ligand>
        <name>Mg(2+)</name>
        <dbReference type="ChEBI" id="CHEBI:18420"/>
    </ligand>
</feature>
<comment type="cofactor">
    <cofactor evidence="2">
        <name>Mg(2+)</name>
        <dbReference type="ChEBI" id="CHEBI:18420"/>
    </cofactor>
    <text evidence="2">Binds 2 magnesium ions per subunit.</text>
</comment>
<proteinExistence type="inferred from homology"/>
<feature type="domain" description="UmuC" evidence="4">
    <location>
        <begin position="19"/>
        <end position="200"/>
    </location>
</feature>
<keyword evidence="2" id="KW-0515">Mutator protein</keyword>
<dbReference type="InterPro" id="IPR036775">
    <property type="entry name" value="DNA_pol_Y-fam_lit_finger_sf"/>
</dbReference>